<protein>
    <submittedName>
        <fullName evidence="3">CsbD family protein</fullName>
    </submittedName>
</protein>
<feature type="region of interest" description="Disordered" evidence="1">
    <location>
        <begin position="1"/>
        <end position="64"/>
    </location>
</feature>
<organism evidence="3">
    <name type="scientific">Mycobacterium sp. (strain JLS)</name>
    <dbReference type="NCBI Taxonomy" id="164757"/>
    <lineage>
        <taxon>Bacteria</taxon>
        <taxon>Bacillati</taxon>
        <taxon>Actinomycetota</taxon>
        <taxon>Actinomycetes</taxon>
        <taxon>Mycobacteriales</taxon>
        <taxon>Mycobacteriaceae</taxon>
        <taxon>Mycobacterium</taxon>
    </lineage>
</organism>
<name>A0A5Q5CA61_MYCSJ</name>
<sequence>MGVGDKARNKMQQIQGRMRATTGSAINDPGMRARGRGDERMAHLKGAGEKLKDAFRSRRRPRGY</sequence>
<dbReference type="InterPro" id="IPR008462">
    <property type="entry name" value="CsbD"/>
</dbReference>
<feature type="domain" description="CsbD-like" evidence="2">
    <location>
        <begin position="5"/>
        <end position="56"/>
    </location>
</feature>
<evidence type="ECO:0000313" key="3">
    <source>
        <dbReference type="EMBL" id="ABN96013.1"/>
    </source>
</evidence>
<dbReference type="KEGG" id="mjl:Mjls_0200"/>
<dbReference type="EMBL" id="CP000580">
    <property type="protein sequence ID" value="ABN96013.1"/>
    <property type="molecule type" value="Genomic_DNA"/>
</dbReference>
<dbReference type="AlphaFoldDB" id="A0A5Q5CA61"/>
<reference evidence="3" key="1">
    <citation type="submission" date="2007-02" db="EMBL/GenBank/DDBJ databases">
        <title>Complete sequence of Mycobacterium sp. JLS.</title>
        <authorList>
            <consortium name="US DOE Joint Genome Institute"/>
            <person name="Copeland A."/>
            <person name="Lucas S."/>
            <person name="Lapidus A."/>
            <person name="Barry K."/>
            <person name="Detter J.C."/>
            <person name="Glavina del Rio T."/>
            <person name="Hammon N."/>
            <person name="Israni S."/>
            <person name="Dalin E."/>
            <person name="Tice H."/>
            <person name="Pitluck S."/>
            <person name="Chain P."/>
            <person name="Malfatti S."/>
            <person name="Shin M."/>
            <person name="Vergez L."/>
            <person name="Schmutz J."/>
            <person name="Larimer F."/>
            <person name="Land M."/>
            <person name="Hauser L."/>
            <person name="Kyrpides N."/>
            <person name="Mikhailova N."/>
            <person name="Miller C.D."/>
            <person name="Anderson A.J."/>
            <person name="Sims R.C."/>
            <person name="Richardson P."/>
        </authorList>
    </citation>
    <scope>NUCLEOTIDE SEQUENCE [LARGE SCALE GENOMIC DNA]</scope>
    <source>
        <strain evidence="3">JLS</strain>
    </source>
</reference>
<gene>
    <name evidence="3" type="ordered locus">Mjls_0200</name>
</gene>
<proteinExistence type="predicted"/>
<feature type="compositionally biased region" description="Polar residues" evidence="1">
    <location>
        <begin position="10"/>
        <end position="25"/>
    </location>
</feature>
<evidence type="ECO:0000259" key="2">
    <source>
        <dbReference type="Pfam" id="PF05532"/>
    </source>
</evidence>
<dbReference type="Pfam" id="PF05532">
    <property type="entry name" value="CsbD"/>
    <property type="match status" value="1"/>
</dbReference>
<evidence type="ECO:0000256" key="1">
    <source>
        <dbReference type="SAM" id="MobiDB-lite"/>
    </source>
</evidence>
<feature type="compositionally biased region" description="Basic and acidic residues" evidence="1">
    <location>
        <begin position="35"/>
        <end position="56"/>
    </location>
</feature>
<accession>A0A5Q5CA61</accession>